<gene>
    <name evidence="1" type="ORF">P691DRAFT_782481</name>
</gene>
<organism evidence="1 2">
    <name type="scientific">Macrolepiota fuliginosa MF-IS2</name>
    <dbReference type="NCBI Taxonomy" id="1400762"/>
    <lineage>
        <taxon>Eukaryota</taxon>
        <taxon>Fungi</taxon>
        <taxon>Dikarya</taxon>
        <taxon>Basidiomycota</taxon>
        <taxon>Agaricomycotina</taxon>
        <taxon>Agaricomycetes</taxon>
        <taxon>Agaricomycetidae</taxon>
        <taxon>Agaricales</taxon>
        <taxon>Agaricineae</taxon>
        <taxon>Agaricaceae</taxon>
        <taxon>Macrolepiota</taxon>
    </lineage>
</organism>
<name>A0A9P5WXZ1_9AGAR</name>
<evidence type="ECO:0000313" key="2">
    <source>
        <dbReference type="Proteomes" id="UP000807342"/>
    </source>
</evidence>
<comment type="caution">
    <text evidence="1">The sequence shown here is derived from an EMBL/GenBank/DDBJ whole genome shotgun (WGS) entry which is preliminary data.</text>
</comment>
<dbReference type="AlphaFoldDB" id="A0A9P5WXZ1"/>
<sequence length="147" mass="16923">MWTSIGEWMSPKEIDSIINNDLYSKEEKLEIIFKSYGIDNDQCEELLQYAEELTADVLVFDDNSSQYGNMLKLAGQMFREYALDSKAVHSRMDYQLIGSEGVHFMMEEDEVSIVKSHASCPLNAEITQGVTDVFLPRQEDKDNEEYT</sequence>
<keyword evidence="2" id="KW-1185">Reference proteome</keyword>
<proteinExistence type="predicted"/>
<evidence type="ECO:0000313" key="1">
    <source>
        <dbReference type="EMBL" id="KAF9440400.1"/>
    </source>
</evidence>
<protein>
    <submittedName>
        <fullName evidence="1">Uncharacterized protein</fullName>
    </submittedName>
</protein>
<dbReference type="EMBL" id="MU152560">
    <property type="protein sequence ID" value="KAF9440400.1"/>
    <property type="molecule type" value="Genomic_DNA"/>
</dbReference>
<dbReference type="Proteomes" id="UP000807342">
    <property type="component" value="Unassembled WGS sequence"/>
</dbReference>
<accession>A0A9P5WXZ1</accession>
<reference evidence="1" key="1">
    <citation type="submission" date="2020-11" db="EMBL/GenBank/DDBJ databases">
        <authorList>
            <consortium name="DOE Joint Genome Institute"/>
            <person name="Ahrendt S."/>
            <person name="Riley R."/>
            <person name="Andreopoulos W."/>
            <person name="Labutti K."/>
            <person name="Pangilinan J."/>
            <person name="Ruiz-Duenas F.J."/>
            <person name="Barrasa J.M."/>
            <person name="Sanchez-Garcia M."/>
            <person name="Camarero S."/>
            <person name="Miyauchi S."/>
            <person name="Serrano A."/>
            <person name="Linde D."/>
            <person name="Babiker R."/>
            <person name="Drula E."/>
            <person name="Ayuso-Fernandez I."/>
            <person name="Pacheco R."/>
            <person name="Padilla G."/>
            <person name="Ferreira P."/>
            <person name="Barriuso J."/>
            <person name="Kellner H."/>
            <person name="Castanera R."/>
            <person name="Alfaro M."/>
            <person name="Ramirez L."/>
            <person name="Pisabarro A.G."/>
            <person name="Kuo A."/>
            <person name="Tritt A."/>
            <person name="Lipzen A."/>
            <person name="He G."/>
            <person name="Yan M."/>
            <person name="Ng V."/>
            <person name="Cullen D."/>
            <person name="Martin F."/>
            <person name="Rosso M.-N."/>
            <person name="Henrissat B."/>
            <person name="Hibbett D."/>
            <person name="Martinez A.T."/>
            <person name="Grigoriev I.V."/>
        </authorList>
    </citation>
    <scope>NUCLEOTIDE SEQUENCE</scope>
    <source>
        <strain evidence="1">MF-IS2</strain>
    </source>
</reference>